<dbReference type="Proteomes" id="UP000618579">
    <property type="component" value="Unassembled WGS sequence"/>
</dbReference>
<comment type="caution">
    <text evidence="7">The sequence shown here is derived from an EMBL/GenBank/DDBJ whole genome shotgun (WGS) entry which is preliminary data.</text>
</comment>
<evidence type="ECO:0000256" key="1">
    <source>
        <dbReference type="ARBA" id="ARBA00005417"/>
    </source>
</evidence>
<dbReference type="GO" id="GO:0005524">
    <property type="term" value="F:ATP binding"/>
    <property type="evidence" value="ECO:0007669"/>
    <property type="project" value="UniProtKB-KW"/>
</dbReference>
<organism evidence="7 8">
    <name type="scientific">Paenibacillus planticolens</name>
    <dbReference type="NCBI Taxonomy" id="2654976"/>
    <lineage>
        <taxon>Bacteria</taxon>
        <taxon>Bacillati</taxon>
        <taxon>Bacillota</taxon>
        <taxon>Bacilli</taxon>
        <taxon>Bacillales</taxon>
        <taxon>Paenibacillaceae</taxon>
        <taxon>Paenibacillus</taxon>
    </lineage>
</organism>
<keyword evidence="4 7" id="KW-0067">ATP-binding</keyword>
<feature type="domain" description="ABC transporter" evidence="6">
    <location>
        <begin position="33"/>
        <end position="262"/>
    </location>
</feature>
<name>A0ABX1ZI05_9BACL</name>
<dbReference type="InterPro" id="IPR052156">
    <property type="entry name" value="BCAA_Transport_ATP-bd_LivF"/>
</dbReference>
<keyword evidence="2" id="KW-0813">Transport</keyword>
<evidence type="ECO:0000313" key="7">
    <source>
        <dbReference type="EMBL" id="NOU99696.1"/>
    </source>
</evidence>
<dbReference type="PROSITE" id="PS50893">
    <property type="entry name" value="ABC_TRANSPORTER_2"/>
    <property type="match status" value="1"/>
</dbReference>
<accession>A0ABX1ZI05</accession>
<dbReference type="Gene3D" id="3.40.50.300">
    <property type="entry name" value="P-loop containing nucleotide triphosphate hydrolases"/>
    <property type="match status" value="1"/>
</dbReference>
<reference evidence="7 8" key="1">
    <citation type="submission" date="2019-10" db="EMBL/GenBank/DDBJ databases">
        <title>Description of Paenibacillus pedi sp. nov.</title>
        <authorList>
            <person name="Carlier A."/>
            <person name="Qi S."/>
        </authorList>
    </citation>
    <scope>NUCLEOTIDE SEQUENCE [LARGE SCALE GENOMIC DNA]</scope>
    <source>
        <strain evidence="7 8">LMG 31457</strain>
    </source>
</reference>
<keyword evidence="5" id="KW-0029">Amino-acid transport</keyword>
<evidence type="ECO:0000259" key="6">
    <source>
        <dbReference type="PROSITE" id="PS50893"/>
    </source>
</evidence>
<dbReference type="PANTHER" id="PTHR43820:SF5">
    <property type="entry name" value="HIGH-AFFINITY BRANCHED-CHAIN AMINO ACID TRANSPORT ATP-BINDING PROTEIN"/>
    <property type="match status" value="1"/>
</dbReference>
<sequence>MKAPSFAKARCRTFRTTRRSPKFIWEGEWSAVLNLQNIEAGYGESMVVRHVNLLVKPGQIVCLMGRNGVGKSTLMKSIMGLIKPKSGSIQYNERDITSFPPDRRAKAGIGYVPQGREIFPQLTVEENLMLGLEAATDGRKKLPDSLFDTFPVLRQMLHRKGGDLSGGQQQQLAIARALAPGPKLLLLDEPMEGIQPSIVMEIEAIIEAIKRSREIAVLLVEQSLEFATSIADYYYVIDRGTVAAEGHAEQLNEEQVRKHLTV</sequence>
<evidence type="ECO:0000256" key="2">
    <source>
        <dbReference type="ARBA" id="ARBA00022448"/>
    </source>
</evidence>
<evidence type="ECO:0000256" key="4">
    <source>
        <dbReference type="ARBA" id="ARBA00022840"/>
    </source>
</evidence>
<comment type="similarity">
    <text evidence="1">Belongs to the ABC transporter superfamily.</text>
</comment>
<dbReference type="SUPFAM" id="SSF52540">
    <property type="entry name" value="P-loop containing nucleoside triphosphate hydrolases"/>
    <property type="match status" value="1"/>
</dbReference>
<dbReference type="CDD" id="cd03224">
    <property type="entry name" value="ABC_TM1139_LivF_branched"/>
    <property type="match status" value="1"/>
</dbReference>
<evidence type="ECO:0000313" key="8">
    <source>
        <dbReference type="Proteomes" id="UP000618579"/>
    </source>
</evidence>
<protein>
    <submittedName>
        <fullName evidence="7">Urea ABC transporter ATP-binding subunit UrtE</fullName>
    </submittedName>
</protein>
<dbReference type="PANTHER" id="PTHR43820">
    <property type="entry name" value="HIGH-AFFINITY BRANCHED-CHAIN AMINO ACID TRANSPORT ATP-BINDING PROTEIN LIVF"/>
    <property type="match status" value="1"/>
</dbReference>
<evidence type="ECO:0000256" key="3">
    <source>
        <dbReference type="ARBA" id="ARBA00022741"/>
    </source>
</evidence>
<keyword evidence="8" id="KW-1185">Reference proteome</keyword>
<gene>
    <name evidence="7" type="primary">urtE</name>
    <name evidence="7" type="ORF">GC097_06685</name>
</gene>
<dbReference type="EMBL" id="WHNZ01000015">
    <property type="protein sequence ID" value="NOU99696.1"/>
    <property type="molecule type" value="Genomic_DNA"/>
</dbReference>
<evidence type="ECO:0000256" key="5">
    <source>
        <dbReference type="ARBA" id="ARBA00022970"/>
    </source>
</evidence>
<dbReference type="Pfam" id="PF00005">
    <property type="entry name" value="ABC_tran"/>
    <property type="match status" value="1"/>
</dbReference>
<dbReference type="InterPro" id="IPR003439">
    <property type="entry name" value="ABC_transporter-like_ATP-bd"/>
</dbReference>
<dbReference type="InterPro" id="IPR003593">
    <property type="entry name" value="AAA+_ATPase"/>
</dbReference>
<dbReference type="NCBIfam" id="TIGR03410">
    <property type="entry name" value="urea_trans_UrtE"/>
    <property type="match status" value="1"/>
</dbReference>
<dbReference type="SMART" id="SM00382">
    <property type="entry name" value="AAA"/>
    <property type="match status" value="1"/>
</dbReference>
<dbReference type="InterPro" id="IPR027417">
    <property type="entry name" value="P-loop_NTPase"/>
</dbReference>
<dbReference type="InterPro" id="IPR017780">
    <property type="entry name" value="ABC_transptr_urea_ATP-bd_UrtE"/>
</dbReference>
<keyword evidence="3" id="KW-0547">Nucleotide-binding</keyword>
<proteinExistence type="inferred from homology"/>